<keyword evidence="3" id="KW-0813">Transport</keyword>
<dbReference type="Pfam" id="PF11894">
    <property type="entry name" value="Nup192"/>
    <property type="match status" value="1"/>
</dbReference>
<evidence type="ECO:0008006" key="7">
    <source>
        <dbReference type="Google" id="ProtNLM"/>
    </source>
</evidence>
<proteinExistence type="inferred from homology"/>
<evidence type="ECO:0000256" key="4">
    <source>
        <dbReference type="ARBA" id="ARBA00023242"/>
    </source>
</evidence>
<sequence length="2127" mass="236988">MEPVSPLRTNLSYLLGSRGSGDEKELFDQLVQYRPALVKLYDVPPRSDAERRELQGGKITVKGRQMAVNNDFATQVIYLAQALDCSERYVAGLMQHVISTNPNLSPTHILEEVILEHHRRRRELVECLRFLLEATEAAGSADAPPIYTRLGAFVQRQILPLIEKEGGLPTGDQSLARKILLEIENLEPTITKAQAAKQSAGSNTNIQGTNITLGQDVLAARLDSLKYERRSLATVLYLIARIGYLSPYEVERIVPWLQQNPHHSMTYYLLTSLFVSFDPVDAEAPESKARQSLATHPSTLTAMKSKLNPSAEWSEPGLKAAILLKWTLFLTEARHRDSKLEHKEGFKTDELETNVWNAVQGDAFTYLASSVAALQKRETPFPSGSFAGSVLRNPDPEQQQRVPGEDFRLAVLNAFETLVRSVITHASSELRKIKQRQEDFILANARSDRSRVFRASTARVEPDKMHAPRNDIAMLFSFIGILYSSLPPDRALQFWGCNLPDLQQMSYMEQVESTAGKLPAFLQWAVWSTQPRDVDVSIALYDMIAGLAKGQQCSGLAYNFLARGNGEVIQGNMLSPSGSVPYGSGVVASWSTIFGLLESWTTTPSSARQAQPSFISLGSQTDVMASHQHQHQQQLKLTEKDVYLAQCFLRLLSTVASYSVGARTALSGHVHLRAIQTLIGLLPIGGPIELKGSVFAALAAFCEPGAGSSGVEICRTVWLSLERLEVINVRGGGSLAKRGVESELEMVEEPSHLYPETIPFLKLICTLIHTPKRVPLRSRVTDTEPIATIPESLGQPYRQPGIAPFVSFVVDQVFQNISSREYQVPKERWQMNDLCLAFIERCLASYDLESLTTSGEEKQVKGDVFLSLLTHPGFDIMQRLLSNSPLQSSLLAYLVDGIEGFDKSMDEEEPIFKTTIIRVLRIIYRVLEIQDIFLDVVIPLLSEVNNPPIVGPIHPRSYFIRFDHAMSFAPNYAPAVAAYITYPSHPELALLSVKILTLLTKSTAFPNLTTLLERSSDSARIIDGYRKVLDAENLDDVVDAEANAEQYTGAGAPDLEDIPAGLPQAVRIAALELLFQNTQTGSAYPNVGHLLLLGSTNVQQIQDPHALGSQRASIHAILDWVNMGVPRLKTKGKERRHQVTHTEPLFIVIPELAERFYRIVYQLCMHPQTSEFTLRYLRTREDFFARQLAALPAKVPAARSIPTVEVQYRDGARVLSTVTSLTAFLRLRSYIFDLVALDLHILTNRGHFKSVGELLDLIYGNEEEQYEEEDWEDEMFKPFHEVGQAHMRIIEIVQSLSFEWVDVLSPEPADLQFLGTLNLGSCIRTDDKGCEIVDRTALLSLLIGARRLLHAQGQIISQANIERLNAEVAYILESCTVENHRREVIFAVATGFEAWRRLVDMTLVKCFARLPRDRRETMLFDLLHELPPIIRSGATQQPTTVLLSEVSLSLITKLREDRRSQLLVQSAGVDSDAGSLPAERLYALLQNIIECILDSRIELVRGNLYAALINFFHLISSDVVSDAVGEKSRTPGMSLSASTTREDLILGESRSVALPSQSARAVSVASTLEAGSLMVLKPIIERLVSVISRDATDGTEVWKTVAFMLLDCLVYLSREDKQHSVLSALARHGFLLNFVLGLKESDMRLQSVLKPDPGMSFLMGVLFQLPATYEIHISDDLNPLYVYEAKMTCLIRVAQTRQGAERLLEARLLSNLASCDYLDARPEGDQSFMDQDSFLPSAIQRYHQLFMPALQLVDGILATLGPSHTTAANQALQFLSGHRDTVAILLKNDSDDISLSVLNEIHLLVSLCASVFPQVPKSELVSGNIGFGTIHVAVLSLAARCLRSGSWSQNVRPQTDAEMVDASMLVSGYGNNTKFNLKVNRKEQLLRKALIVYIGAASEFTESEITLVLSPMLMTPRHEEQRPTRMIATIPTVGDAIEALNDLCGDLAAILKQITDITAELSSKDHIRVENIQEIIHLPDGDILSDLDITQRRFLICRELERIRRVAHEEARTLLTSIEMLLLLLWRHLTYFCEGRHVNNPSLKASTSGVMRYISSSQDSGGFQSEAAKKIAPALQRLAAMDFDYESTECDWRSNQAYIEVMSRRLRDTVGLHVEDEMDFVYGEKAL</sequence>
<reference evidence="5 6" key="1">
    <citation type="submission" date="2019-02" db="EMBL/GenBank/DDBJ databases">
        <title>Genome sequencing of the rare red list fungi Bondarzewia mesenterica.</title>
        <authorList>
            <person name="Buettner E."/>
            <person name="Kellner H."/>
        </authorList>
    </citation>
    <scope>NUCLEOTIDE SEQUENCE [LARGE SCALE GENOMIC DNA]</scope>
    <source>
        <strain evidence="5 6">DSM 108281</strain>
    </source>
</reference>
<dbReference type="PANTHER" id="PTHR31344:SF0">
    <property type="entry name" value="NUCLEAR PORE COMPLEX PROTEIN NUP205"/>
    <property type="match status" value="1"/>
</dbReference>
<name>A0A4S4M029_9AGAM</name>
<evidence type="ECO:0000313" key="5">
    <source>
        <dbReference type="EMBL" id="THH18242.1"/>
    </source>
</evidence>
<accession>A0A4S4M029</accession>
<keyword evidence="6" id="KW-1185">Reference proteome</keyword>
<dbReference type="GO" id="GO:0044611">
    <property type="term" value="C:nuclear pore inner ring"/>
    <property type="evidence" value="ECO:0007669"/>
    <property type="project" value="TreeGrafter"/>
</dbReference>
<dbReference type="PANTHER" id="PTHR31344">
    <property type="entry name" value="NUCLEAR PORE COMPLEX PROTEIN NUP205"/>
    <property type="match status" value="1"/>
</dbReference>
<dbReference type="Proteomes" id="UP000310158">
    <property type="component" value="Unassembled WGS sequence"/>
</dbReference>
<evidence type="ECO:0000313" key="6">
    <source>
        <dbReference type="Proteomes" id="UP000310158"/>
    </source>
</evidence>
<organism evidence="5 6">
    <name type="scientific">Bondarzewia mesenterica</name>
    <dbReference type="NCBI Taxonomy" id="1095465"/>
    <lineage>
        <taxon>Eukaryota</taxon>
        <taxon>Fungi</taxon>
        <taxon>Dikarya</taxon>
        <taxon>Basidiomycota</taxon>
        <taxon>Agaricomycotina</taxon>
        <taxon>Agaricomycetes</taxon>
        <taxon>Russulales</taxon>
        <taxon>Bondarzewiaceae</taxon>
        <taxon>Bondarzewia</taxon>
    </lineage>
</organism>
<keyword evidence="4" id="KW-0539">Nucleus</keyword>
<protein>
    <recommendedName>
        <fullName evidence="7">Nucleoporin Nup186/Nup192/Nup205</fullName>
    </recommendedName>
</protein>
<evidence type="ECO:0000256" key="1">
    <source>
        <dbReference type="ARBA" id="ARBA00004123"/>
    </source>
</evidence>
<dbReference type="OrthoDB" id="2019644at2759"/>
<evidence type="ECO:0000256" key="2">
    <source>
        <dbReference type="ARBA" id="ARBA00005892"/>
    </source>
</evidence>
<comment type="caution">
    <text evidence="5">The sequence shown here is derived from an EMBL/GenBank/DDBJ whole genome shotgun (WGS) entry which is preliminary data.</text>
</comment>
<dbReference type="GO" id="GO:0017056">
    <property type="term" value="F:structural constituent of nuclear pore"/>
    <property type="evidence" value="ECO:0007669"/>
    <property type="project" value="TreeGrafter"/>
</dbReference>
<gene>
    <name evidence="5" type="ORF">EW146_g2707</name>
</gene>
<comment type="similarity">
    <text evidence="2">Belongs to the NUP186/NUP192/NUP205 family.</text>
</comment>
<dbReference type="GO" id="GO:0006999">
    <property type="term" value="P:nuclear pore organization"/>
    <property type="evidence" value="ECO:0007669"/>
    <property type="project" value="TreeGrafter"/>
</dbReference>
<dbReference type="EMBL" id="SGPL01000082">
    <property type="protein sequence ID" value="THH18242.1"/>
    <property type="molecule type" value="Genomic_DNA"/>
</dbReference>
<dbReference type="InterPro" id="IPR021827">
    <property type="entry name" value="Nup186/Nup192/Nup205"/>
</dbReference>
<comment type="subcellular location">
    <subcellularLocation>
        <location evidence="1">Nucleus</location>
    </subcellularLocation>
</comment>
<evidence type="ECO:0000256" key="3">
    <source>
        <dbReference type="ARBA" id="ARBA00022448"/>
    </source>
</evidence>